<evidence type="ECO:0000256" key="3">
    <source>
        <dbReference type="ARBA" id="ARBA00023163"/>
    </source>
</evidence>
<evidence type="ECO:0000256" key="1">
    <source>
        <dbReference type="ARBA" id="ARBA00023015"/>
    </source>
</evidence>
<dbReference type="InterPro" id="IPR009057">
    <property type="entry name" value="Homeodomain-like_sf"/>
</dbReference>
<dbReference type="PANTHER" id="PTHR43280:SF32">
    <property type="entry name" value="TRANSCRIPTIONAL REGULATORY PROTEIN"/>
    <property type="match status" value="1"/>
</dbReference>
<dbReference type="RefSeq" id="WP_204475222.1">
    <property type="nucleotide sequence ID" value="NZ_JACJJW010000009.1"/>
</dbReference>
<proteinExistence type="predicted"/>
<comment type="caution">
    <text evidence="5">The sequence shown here is derived from an EMBL/GenBank/DDBJ whole genome shotgun (WGS) entry which is preliminary data.</text>
</comment>
<evidence type="ECO:0000259" key="4">
    <source>
        <dbReference type="PROSITE" id="PS01124"/>
    </source>
</evidence>
<name>A0ABS2EU54_9BACE</name>
<sequence>MKKKNLNPERLVNVPFNKTQCGVDFYINTGYSSEICGVLTENPTFKTDFFEFFFFRKANGFLVLNNKRIALHDDMALLLSPHQQQEWHVEEDALEYTFLIFREDFMRTFIADKFFAYRLLYCYQRDTPPYLSPVSQPLFRECMQLLKKIKQELQHPTADSYNLIVAVLYYLLLVINREYASTYHLPMDVPKNNYAYQFKELLEQHIRKVQRVTEYADMLHISRITLNHAVMAQFGVSANHLLKQRLVEALKNDLLFCNRTISQLADDFHFSDPSHLMRFFKQQTGKTCSQYQSDYQNGIYE</sequence>
<gene>
    <name evidence="5" type="ORF">H6A31_05000</name>
</gene>
<dbReference type="SUPFAM" id="SSF51215">
    <property type="entry name" value="Regulatory protein AraC"/>
    <property type="match status" value="1"/>
</dbReference>
<dbReference type="SMART" id="SM00342">
    <property type="entry name" value="HTH_ARAC"/>
    <property type="match status" value="1"/>
</dbReference>
<dbReference type="PANTHER" id="PTHR43280">
    <property type="entry name" value="ARAC-FAMILY TRANSCRIPTIONAL REGULATOR"/>
    <property type="match status" value="1"/>
</dbReference>
<dbReference type="Gene3D" id="1.10.10.60">
    <property type="entry name" value="Homeodomain-like"/>
    <property type="match status" value="1"/>
</dbReference>
<keyword evidence="3" id="KW-0804">Transcription</keyword>
<keyword evidence="6" id="KW-1185">Reference proteome</keyword>
<dbReference type="InterPro" id="IPR037923">
    <property type="entry name" value="HTH-like"/>
</dbReference>
<dbReference type="Pfam" id="PF12833">
    <property type="entry name" value="HTH_18"/>
    <property type="match status" value="1"/>
</dbReference>
<evidence type="ECO:0000256" key="2">
    <source>
        <dbReference type="ARBA" id="ARBA00023125"/>
    </source>
</evidence>
<organism evidence="5 6">
    <name type="scientific">Bacteroides mediterraneensis</name>
    <dbReference type="NCBI Taxonomy" id="1841856"/>
    <lineage>
        <taxon>Bacteria</taxon>
        <taxon>Pseudomonadati</taxon>
        <taxon>Bacteroidota</taxon>
        <taxon>Bacteroidia</taxon>
        <taxon>Bacteroidales</taxon>
        <taxon>Bacteroidaceae</taxon>
        <taxon>Bacteroides</taxon>
    </lineage>
</organism>
<keyword evidence="1" id="KW-0805">Transcription regulation</keyword>
<reference evidence="5 6" key="1">
    <citation type="journal article" date="2021" name="Sci. Rep.">
        <title>The distribution of antibiotic resistance genes in chicken gut microbiota commensals.</title>
        <authorList>
            <person name="Juricova H."/>
            <person name="Matiasovicova J."/>
            <person name="Kubasova T."/>
            <person name="Cejkova D."/>
            <person name="Rychlik I."/>
        </authorList>
    </citation>
    <scope>NUCLEOTIDE SEQUENCE [LARGE SCALE GENOMIC DNA]</scope>
    <source>
        <strain evidence="5 6">An801</strain>
    </source>
</reference>
<evidence type="ECO:0000313" key="6">
    <source>
        <dbReference type="Proteomes" id="UP000703295"/>
    </source>
</evidence>
<dbReference type="Proteomes" id="UP000703295">
    <property type="component" value="Unassembled WGS sequence"/>
</dbReference>
<dbReference type="PROSITE" id="PS01124">
    <property type="entry name" value="HTH_ARAC_FAMILY_2"/>
    <property type="match status" value="1"/>
</dbReference>
<protein>
    <submittedName>
        <fullName evidence="5">AraC family transcriptional regulator</fullName>
    </submittedName>
</protein>
<evidence type="ECO:0000313" key="5">
    <source>
        <dbReference type="EMBL" id="MBM6758049.1"/>
    </source>
</evidence>
<accession>A0ABS2EU54</accession>
<dbReference type="SUPFAM" id="SSF46689">
    <property type="entry name" value="Homeodomain-like"/>
    <property type="match status" value="1"/>
</dbReference>
<keyword evidence="2" id="KW-0238">DNA-binding</keyword>
<dbReference type="EMBL" id="JACJJW010000009">
    <property type="protein sequence ID" value="MBM6758049.1"/>
    <property type="molecule type" value="Genomic_DNA"/>
</dbReference>
<dbReference type="InterPro" id="IPR018060">
    <property type="entry name" value="HTH_AraC"/>
</dbReference>
<feature type="domain" description="HTH araC/xylS-type" evidence="4">
    <location>
        <begin position="196"/>
        <end position="294"/>
    </location>
</feature>